<dbReference type="Gene3D" id="2.40.128.20">
    <property type="match status" value="1"/>
</dbReference>
<evidence type="ECO:0000313" key="2">
    <source>
        <dbReference type="EMBL" id="MAA15255.1"/>
    </source>
</evidence>
<dbReference type="InterPro" id="IPR012674">
    <property type="entry name" value="Calycin"/>
</dbReference>
<evidence type="ECO:0000256" key="1">
    <source>
        <dbReference type="SAM" id="SignalP"/>
    </source>
</evidence>
<keyword evidence="1" id="KW-0732">Signal</keyword>
<feature type="chain" id="PRO_5011968318" evidence="1">
    <location>
        <begin position="19"/>
        <end position="180"/>
    </location>
</feature>
<dbReference type="AlphaFoldDB" id="A0A224YE58"/>
<dbReference type="SUPFAM" id="SSF50814">
    <property type="entry name" value="Lipocalins"/>
    <property type="match status" value="1"/>
</dbReference>
<accession>A0A224YE58</accession>
<dbReference type="GO" id="GO:0043176">
    <property type="term" value="F:amine binding"/>
    <property type="evidence" value="ECO:0007669"/>
    <property type="project" value="InterPro"/>
</dbReference>
<dbReference type="Pfam" id="PF02098">
    <property type="entry name" value="His_binding"/>
    <property type="match status" value="1"/>
</dbReference>
<feature type="signal peptide" evidence="1">
    <location>
        <begin position="1"/>
        <end position="18"/>
    </location>
</feature>
<sequence length="180" mass="20975">MVFFTHVLIFALTTGTIGSSFERSSQDNHPTLEVLEKALNTNESFWLEERTYEITGHTCVYTKMSLLQGHHYEFDQHYKKDGRQVQRHLHAELSDGPEGAVMKVGRKAGPKIPYTLKYWEDDEKCGILMLTKEGEEHCELHVWNSHIQSDISKCKEAYHTFCPARETHKVYKQDCNELRQ</sequence>
<name>A0A224YE58_9ACAR</name>
<proteinExistence type="predicted"/>
<protein>
    <submittedName>
        <fullName evidence="2">Lipocalin</fullName>
    </submittedName>
</protein>
<dbReference type="InterPro" id="IPR002970">
    <property type="entry name" value="Tick_his-bd"/>
</dbReference>
<dbReference type="EMBL" id="GFPF01004109">
    <property type="protein sequence ID" value="MAA15255.1"/>
    <property type="molecule type" value="Transcribed_RNA"/>
</dbReference>
<reference evidence="2" key="1">
    <citation type="journal article" date="2017" name="Parasit. Vectors">
        <title>Sialotranscriptomics of Rhipicephalus zambeziensis reveals intricate expression profiles of secretory proteins and suggests tight temporal transcriptional regulation during blood-feeding.</title>
        <authorList>
            <person name="de Castro M.H."/>
            <person name="de Klerk D."/>
            <person name="Pienaar R."/>
            <person name="Rees D.J.G."/>
            <person name="Mans B.J."/>
        </authorList>
    </citation>
    <scope>NUCLEOTIDE SEQUENCE</scope>
    <source>
        <tissue evidence="2">Salivary glands</tissue>
    </source>
</reference>
<dbReference type="GO" id="GO:0030682">
    <property type="term" value="P:symbiont-mediated perturbation of host defenses"/>
    <property type="evidence" value="ECO:0007669"/>
    <property type="project" value="InterPro"/>
</dbReference>
<organism evidence="2">
    <name type="scientific">Rhipicephalus zambeziensis</name>
    <dbReference type="NCBI Taxonomy" id="60191"/>
    <lineage>
        <taxon>Eukaryota</taxon>
        <taxon>Metazoa</taxon>
        <taxon>Ecdysozoa</taxon>
        <taxon>Arthropoda</taxon>
        <taxon>Chelicerata</taxon>
        <taxon>Arachnida</taxon>
        <taxon>Acari</taxon>
        <taxon>Parasitiformes</taxon>
        <taxon>Ixodida</taxon>
        <taxon>Ixodoidea</taxon>
        <taxon>Ixodidae</taxon>
        <taxon>Rhipicephalinae</taxon>
        <taxon>Rhipicephalus</taxon>
        <taxon>Rhipicephalus</taxon>
    </lineage>
</organism>